<evidence type="ECO:0000313" key="2">
    <source>
        <dbReference type="Proteomes" id="UP000557717"/>
    </source>
</evidence>
<sequence>MMWFAYDGFELWLFSLEPGGDVMSRMGRNVLVGDITRRRAGPVSVLSAGLSKGCGIILLSGARHVFGHRHGGNQIPAPPY</sequence>
<dbReference type="Proteomes" id="UP000557717">
    <property type="component" value="Unassembled WGS sequence"/>
</dbReference>
<proteinExistence type="predicted"/>
<keyword evidence="2" id="KW-1185">Reference proteome</keyword>
<organism evidence="1 2">
    <name type="scientific">Haloferula luteola</name>
    <dbReference type="NCBI Taxonomy" id="595692"/>
    <lineage>
        <taxon>Bacteria</taxon>
        <taxon>Pseudomonadati</taxon>
        <taxon>Verrucomicrobiota</taxon>
        <taxon>Verrucomicrobiia</taxon>
        <taxon>Verrucomicrobiales</taxon>
        <taxon>Verrucomicrobiaceae</taxon>
        <taxon>Haloferula</taxon>
    </lineage>
</organism>
<dbReference type="AlphaFoldDB" id="A0A840V7P9"/>
<reference evidence="1 2" key="1">
    <citation type="submission" date="2020-08" db="EMBL/GenBank/DDBJ databases">
        <title>Genomic Encyclopedia of Type Strains, Phase IV (KMG-IV): sequencing the most valuable type-strain genomes for metagenomic binning, comparative biology and taxonomic classification.</title>
        <authorList>
            <person name="Goeker M."/>
        </authorList>
    </citation>
    <scope>NUCLEOTIDE SEQUENCE [LARGE SCALE GENOMIC DNA]</scope>
    <source>
        <strain evidence="1 2">YC6886</strain>
    </source>
</reference>
<accession>A0A840V7P9</accession>
<gene>
    <name evidence="1" type="ORF">HNR46_004317</name>
</gene>
<dbReference type="EMBL" id="JACHFD010000084">
    <property type="protein sequence ID" value="MBB5354045.1"/>
    <property type="molecule type" value="Genomic_DNA"/>
</dbReference>
<evidence type="ECO:0000313" key="1">
    <source>
        <dbReference type="EMBL" id="MBB5354045.1"/>
    </source>
</evidence>
<comment type="caution">
    <text evidence="1">The sequence shown here is derived from an EMBL/GenBank/DDBJ whole genome shotgun (WGS) entry which is preliminary data.</text>
</comment>
<name>A0A840V7P9_9BACT</name>
<protein>
    <submittedName>
        <fullName evidence="1">Uncharacterized protein</fullName>
    </submittedName>
</protein>